<dbReference type="GO" id="GO:0009653">
    <property type="term" value="P:anatomical structure morphogenesis"/>
    <property type="evidence" value="ECO:0007669"/>
    <property type="project" value="UniProtKB-ARBA"/>
</dbReference>
<evidence type="ECO:0000313" key="9">
    <source>
        <dbReference type="Proteomes" id="UP000653305"/>
    </source>
</evidence>
<evidence type="ECO:0000259" key="6">
    <source>
        <dbReference type="PROSITE" id="PS50843"/>
    </source>
</evidence>
<feature type="signal peptide" evidence="4">
    <location>
        <begin position="1"/>
        <end position="29"/>
    </location>
</feature>
<proteinExistence type="inferred from homology"/>
<dbReference type="OrthoDB" id="406505at2759"/>
<dbReference type="InterPro" id="IPR036908">
    <property type="entry name" value="RlpA-like_sf"/>
</dbReference>
<accession>A0A830D7Z9</accession>
<dbReference type="InterPro" id="IPR009009">
    <property type="entry name" value="RlpA-like_DPBB"/>
</dbReference>
<feature type="domain" description="Expansin-like CBD" evidence="6">
    <location>
        <begin position="184"/>
        <end position="264"/>
    </location>
</feature>
<name>A0A830D7Z9_9LAMI</name>
<feature type="chain" id="PRO_5036239451" evidence="4">
    <location>
        <begin position="30"/>
        <end position="264"/>
    </location>
</feature>
<protein>
    <submittedName>
        <fullName evidence="8">Expansin-b4</fullName>
    </submittedName>
</protein>
<dbReference type="SMART" id="SM00837">
    <property type="entry name" value="DPBB_1"/>
    <property type="match status" value="1"/>
</dbReference>
<dbReference type="Pfam" id="PF01357">
    <property type="entry name" value="Expansin_C"/>
    <property type="match status" value="1"/>
</dbReference>
<dbReference type="PRINTS" id="PR01225">
    <property type="entry name" value="EXPANSNFAMLY"/>
</dbReference>
<organism evidence="8 9">
    <name type="scientific">Phtheirospermum japonicum</name>
    <dbReference type="NCBI Taxonomy" id="374723"/>
    <lineage>
        <taxon>Eukaryota</taxon>
        <taxon>Viridiplantae</taxon>
        <taxon>Streptophyta</taxon>
        <taxon>Embryophyta</taxon>
        <taxon>Tracheophyta</taxon>
        <taxon>Spermatophyta</taxon>
        <taxon>Magnoliopsida</taxon>
        <taxon>eudicotyledons</taxon>
        <taxon>Gunneridae</taxon>
        <taxon>Pentapetalae</taxon>
        <taxon>asterids</taxon>
        <taxon>lamiids</taxon>
        <taxon>Lamiales</taxon>
        <taxon>Orobanchaceae</taxon>
        <taxon>Orobanchaceae incertae sedis</taxon>
        <taxon>Phtheirospermum</taxon>
    </lineage>
</organism>
<dbReference type="SUPFAM" id="SSF49590">
    <property type="entry name" value="PHL pollen allergen"/>
    <property type="match status" value="1"/>
</dbReference>
<dbReference type="EMBL" id="BMAC01000752">
    <property type="protein sequence ID" value="GFQ02532.1"/>
    <property type="molecule type" value="Genomic_DNA"/>
</dbReference>
<dbReference type="PROSITE" id="PS50843">
    <property type="entry name" value="EXPANSIN_CBD"/>
    <property type="match status" value="1"/>
</dbReference>
<dbReference type="Pfam" id="PF03330">
    <property type="entry name" value="DPBB_1"/>
    <property type="match status" value="1"/>
</dbReference>
<comment type="similarity">
    <text evidence="3">Belongs to the expansin family.</text>
</comment>
<keyword evidence="4" id="KW-0732">Signal</keyword>
<dbReference type="AlphaFoldDB" id="A0A830D7Z9"/>
<reference evidence="8" key="1">
    <citation type="submission" date="2020-07" db="EMBL/GenBank/DDBJ databases">
        <title>Ethylene signaling mediates host invasion by parasitic plants.</title>
        <authorList>
            <person name="Yoshida S."/>
        </authorList>
    </citation>
    <scope>NUCLEOTIDE SEQUENCE</scope>
    <source>
        <strain evidence="8">Okayama</strain>
    </source>
</reference>
<evidence type="ECO:0000313" key="7">
    <source>
        <dbReference type="EMBL" id="GFP86300.1"/>
    </source>
</evidence>
<evidence type="ECO:0000256" key="4">
    <source>
        <dbReference type="SAM" id="SignalP"/>
    </source>
</evidence>
<dbReference type="PANTHER" id="PTHR31692:SF56">
    <property type="entry name" value="EXPANSIN-B2-RELATED"/>
    <property type="match status" value="1"/>
</dbReference>
<dbReference type="InterPro" id="IPR005795">
    <property type="entry name" value="LolPI"/>
</dbReference>
<dbReference type="InterPro" id="IPR007118">
    <property type="entry name" value="Expan_Lol_pI"/>
</dbReference>
<feature type="domain" description="Expansin-like EG45" evidence="5">
    <location>
        <begin position="61"/>
        <end position="172"/>
    </location>
</feature>
<dbReference type="PROSITE" id="PS50842">
    <property type="entry name" value="EXPANSIN_EG45"/>
    <property type="match status" value="1"/>
</dbReference>
<comment type="subcellular location">
    <subcellularLocation>
        <location evidence="1">Secreted</location>
    </subcellularLocation>
</comment>
<dbReference type="SUPFAM" id="SSF50685">
    <property type="entry name" value="Barwin-like endoglucanases"/>
    <property type="match status" value="1"/>
</dbReference>
<dbReference type="GO" id="GO:0005576">
    <property type="term" value="C:extracellular region"/>
    <property type="evidence" value="ECO:0007669"/>
    <property type="project" value="UniProtKB-SubCell"/>
</dbReference>
<dbReference type="InterPro" id="IPR007112">
    <property type="entry name" value="Expansin/allergen_DPBB_dom"/>
</dbReference>
<keyword evidence="2" id="KW-0964">Secreted</keyword>
<gene>
    <name evidence="7" type="ORF">PHJA_000773800</name>
    <name evidence="8" type="ORF">PHJA_002397200</name>
</gene>
<dbReference type="PRINTS" id="PR00829">
    <property type="entry name" value="LOLP1ALLERGN"/>
</dbReference>
<evidence type="ECO:0000259" key="5">
    <source>
        <dbReference type="PROSITE" id="PS50842"/>
    </source>
</evidence>
<keyword evidence="9" id="KW-1185">Reference proteome</keyword>
<evidence type="ECO:0000256" key="1">
    <source>
        <dbReference type="ARBA" id="ARBA00004613"/>
    </source>
</evidence>
<dbReference type="PANTHER" id="PTHR31692">
    <property type="entry name" value="EXPANSIN-B3"/>
    <property type="match status" value="1"/>
</dbReference>
<dbReference type="Gene3D" id="2.40.40.10">
    <property type="entry name" value="RlpA-like domain"/>
    <property type="match status" value="1"/>
</dbReference>
<dbReference type="Proteomes" id="UP000653305">
    <property type="component" value="Unassembled WGS sequence"/>
</dbReference>
<dbReference type="EMBL" id="BMAC01000123">
    <property type="protein sequence ID" value="GFP86300.1"/>
    <property type="molecule type" value="Genomic_DNA"/>
</dbReference>
<evidence type="ECO:0000256" key="2">
    <source>
        <dbReference type="ARBA" id="ARBA00022525"/>
    </source>
</evidence>
<evidence type="ECO:0000313" key="8">
    <source>
        <dbReference type="EMBL" id="GFQ02532.1"/>
    </source>
</evidence>
<comment type="caution">
    <text evidence="8">The sequence shown here is derived from an EMBL/GenBank/DDBJ whole genome shotgun (WGS) entry which is preliminary data.</text>
</comment>
<dbReference type="InterPro" id="IPR007117">
    <property type="entry name" value="Expansin_CBD"/>
</dbReference>
<dbReference type="InterPro" id="IPR036749">
    <property type="entry name" value="Expansin_CBD_sf"/>
</dbReference>
<evidence type="ECO:0000256" key="3">
    <source>
        <dbReference type="RuleBase" id="RU003460"/>
    </source>
</evidence>
<sequence length="264" mass="28260">MFTSEIARFFNLLTIVTLSFLLTDHCCFCINSQSTNDSIANGFSQAVATWYGIPTGSGSAGGACGFENDVANPPYNGLISAGNQFLFKSGRGCGNCYQLKVKCTDHPQCSGYPITVTITDECPGACNNEPVHFDLSGKAFGYLAKQGQGDALRNLGRINIQYQSVPCNYNVGITFKIDTGSNKYYLAFAIEFVGGDGDIGSVEISNSKGSLAMQQSFGATWKVGLPEGISGPYSVKVTTIESKKVFYASNVIPANWAPGQRYRA</sequence>
<dbReference type="Gene3D" id="2.60.40.760">
    <property type="entry name" value="Expansin, cellulose-binding-like domain"/>
    <property type="match status" value="1"/>
</dbReference>